<sequence>MDVPAATAVLEGWMTARGTDTGAWLLGLALLAEPILPVLARQVWDSLGLPAGPTVATARQGATVGGSRVVAPCSDVTEDELARYVHRAAA</sequence>
<keyword evidence="2" id="KW-1185">Reference proteome</keyword>
<protein>
    <recommendedName>
        <fullName evidence="3">Methionyl/Valyl/Leucyl/Isoleucyl-tRNA synthetase anticodon-binding domain-containing protein</fullName>
    </recommendedName>
</protein>
<organism evidence="1 2">
    <name type="scientific">Cellulomonas iranensis</name>
    <dbReference type="NCBI Taxonomy" id="76862"/>
    <lineage>
        <taxon>Bacteria</taxon>
        <taxon>Bacillati</taxon>
        <taxon>Actinomycetota</taxon>
        <taxon>Actinomycetes</taxon>
        <taxon>Micrococcales</taxon>
        <taxon>Cellulomonadaceae</taxon>
        <taxon>Cellulomonas</taxon>
    </lineage>
</organism>
<evidence type="ECO:0008006" key="3">
    <source>
        <dbReference type="Google" id="ProtNLM"/>
    </source>
</evidence>
<dbReference type="RefSeq" id="WP_082739897.1">
    <property type="nucleotide sequence ID" value="NZ_JAUSVM010000001.1"/>
</dbReference>
<evidence type="ECO:0000313" key="2">
    <source>
        <dbReference type="Proteomes" id="UP001240250"/>
    </source>
</evidence>
<dbReference type="Proteomes" id="UP001240250">
    <property type="component" value="Unassembled WGS sequence"/>
</dbReference>
<reference evidence="1 2" key="1">
    <citation type="submission" date="2023-07" db="EMBL/GenBank/DDBJ databases">
        <title>Sequencing the genomes of 1000 actinobacteria strains.</title>
        <authorList>
            <person name="Klenk H.-P."/>
        </authorList>
    </citation>
    <scope>NUCLEOTIDE SEQUENCE [LARGE SCALE GENOMIC DNA]</scope>
    <source>
        <strain evidence="1 2">DSM 14785</strain>
    </source>
</reference>
<accession>A0ABU0GKU8</accession>
<proteinExistence type="predicted"/>
<gene>
    <name evidence="1" type="ORF">JO380_001626</name>
</gene>
<comment type="caution">
    <text evidence="1">The sequence shown here is derived from an EMBL/GenBank/DDBJ whole genome shotgun (WGS) entry which is preliminary data.</text>
</comment>
<evidence type="ECO:0000313" key="1">
    <source>
        <dbReference type="EMBL" id="MDQ0425245.1"/>
    </source>
</evidence>
<dbReference type="EMBL" id="JAUSVM010000001">
    <property type="protein sequence ID" value="MDQ0425245.1"/>
    <property type="molecule type" value="Genomic_DNA"/>
</dbReference>
<name>A0ABU0GKU8_9CELL</name>